<comment type="caution">
    <text evidence="2">The sequence shown here is derived from an EMBL/GenBank/DDBJ whole genome shotgun (WGS) entry which is preliminary data.</text>
</comment>
<organism evidence="2 3">
    <name type="scientific">Melipona bicolor</name>
    <dbReference type="NCBI Taxonomy" id="60889"/>
    <lineage>
        <taxon>Eukaryota</taxon>
        <taxon>Metazoa</taxon>
        <taxon>Ecdysozoa</taxon>
        <taxon>Arthropoda</taxon>
        <taxon>Hexapoda</taxon>
        <taxon>Insecta</taxon>
        <taxon>Pterygota</taxon>
        <taxon>Neoptera</taxon>
        <taxon>Endopterygota</taxon>
        <taxon>Hymenoptera</taxon>
        <taxon>Apocrita</taxon>
        <taxon>Aculeata</taxon>
        <taxon>Apoidea</taxon>
        <taxon>Anthophila</taxon>
        <taxon>Apidae</taxon>
        <taxon>Melipona</taxon>
    </lineage>
</organism>
<evidence type="ECO:0000313" key="3">
    <source>
        <dbReference type="Proteomes" id="UP001177670"/>
    </source>
</evidence>
<sequence>MYPAAVRDGVPCSPSGVPPEPLPDLNLFTNILADRRWSETENGRECARPAKAENVGPYENPFRLKNGLVGNPLGAQGRKGAKHTHTRG</sequence>
<proteinExistence type="predicted"/>
<keyword evidence="3" id="KW-1185">Reference proteome</keyword>
<protein>
    <submittedName>
        <fullName evidence="2">Uncharacterized protein</fullName>
    </submittedName>
</protein>
<dbReference type="AlphaFoldDB" id="A0AA40KXS7"/>
<feature type="region of interest" description="Disordered" evidence="1">
    <location>
        <begin position="1"/>
        <end position="22"/>
    </location>
</feature>
<feature type="region of interest" description="Disordered" evidence="1">
    <location>
        <begin position="66"/>
        <end position="88"/>
    </location>
</feature>
<gene>
    <name evidence="2" type="ORF">K0M31_001458</name>
</gene>
<reference evidence="2" key="1">
    <citation type="submission" date="2021-10" db="EMBL/GenBank/DDBJ databases">
        <title>Melipona bicolor Genome sequencing and assembly.</title>
        <authorList>
            <person name="Araujo N.S."/>
            <person name="Arias M.C."/>
        </authorList>
    </citation>
    <scope>NUCLEOTIDE SEQUENCE</scope>
    <source>
        <strain evidence="2">USP_2M_L1-L4_2017</strain>
        <tissue evidence="2">Whole body</tissue>
    </source>
</reference>
<dbReference type="EMBL" id="JAHYIQ010000001">
    <property type="protein sequence ID" value="KAK1136926.1"/>
    <property type="molecule type" value="Genomic_DNA"/>
</dbReference>
<evidence type="ECO:0000313" key="2">
    <source>
        <dbReference type="EMBL" id="KAK1136926.1"/>
    </source>
</evidence>
<feature type="compositionally biased region" description="Basic residues" evidence="1">
    <location>
        <begin position="79"/>
        <end position="88"/>
    </location>
</feature>
<name>A0AA40KXS7_9HYME</name>
<evidence type="ECO:0000256" key="1">
    <source>
        <dbReference type="SAM" id="MobiDB-lite"/>
    </source>
</evidence>
<accession>A0AA40KXS7</accession>
<dbReference type="Proteomes" id="UP001177670">
    <property type="component" value="Unassembled WGS sequence"/>
</dbReference>